<dbReference type="AlphaFoldDB" id="A0A3S1AXN2"/>
<protein>
    <submittedName>
        <fullName evidence="1">Uncharacterized protein</fullName>
    </submittedName>
</protein>
<dbReference type="Proteomes" id="UP000281028">
    <property type="component" value="Unassembled WGS sequence"/>
</dbReference>
<dbReference type="OrthoDB" id="1523584at2"/>
<dbReference type="EMBL" id="RIAR02000001">
    <property type="protein sequence ID" value="NSL89442.1"/>
    <property type="molecule type" value="Genomic_DNA"/>
</dbReference>
<reference evidence="1" key="1">
    <citation type="submission" date="2020-05" db="EMBL/GenBank/DDBJ databases">
        <title>Chitinophaga laudate sp. nov., isolated from a tropical peat swamp.</title>
        <authorList>
            <person name="Goh C.B.S."/>
            <person name="Lee M.S."/>
            <person name="Parimannan S."/>
            <person name="Pasbakhsh P."/>
            <person name="Yule C.M."/>
            <person name="Rajandas H."/>
            <person name="Loke S."/>
            <person name="Croft L."/>
            <person name="Tan J.B.L."/>
        </authorList>
    </citation>
    <scope>NUCLEOTIDE SEQUENCE</scope>
    <source>
        <strain evidence="1">Mgbs1</strain>
    </source>
</reference>
<accession>A0A3S1AXN2</accession>
<proteinExistence type="predicted"/>
<organism evidence="1 2">
    <name type="scientific">Chitinophaga solisilvae</name>
    <dbReference type="NCBI Taxonomy" id="1233460"/>
    <lineage>
        <taxon>Bacteria</taxon>
        <taxon>Pseudomonadati</taxon>
        <taxon>Bacteroidota</taxon>
        <taxon>Chitinophagia</taxon>
        <taxon>Chitinophagales</taxon>
        <taxon>Chitinophagaceae</taxon>
        <taxon>Chitinophaga</taxon>
    </lineage>
</organism>
<sequence length="422" mass="47495">MSEEFEDSIRKKLSEADYPFDQDAWKKMESLLDKDEERKPVIIWWRWAAAAILVLTAGLTWWLLQQNTTPSSYSSSSQPIIKQDTPVQQRQGAGTSQVAALQGTVHENLQHVPRGTSADSLPPHKGEVLVTGEKNKFTTPVPAERKKKETKAQEPGGITTGTAFIGIESLEKVRMKEDNYNDYTKIETAADINNVNDYTKINEQPSTIYQAAFSEKDTAAAKAAEPKRKNWYIGLTLGPDLSVAPSFKYGNIGFNAGILLHYYFNKKLFVTSGIIYSKKIYTAPPKDYDRWNGNTYPSGTLIRINADCDVIDIPLNINYTFLQAGKNRFSATAGLSNYLMLREKYRFTYKYGPQAEKNYENENQHYLSILNAGLLYQRPVSHRILLGVQPYAKIPLHGVGYGHIRLFSAGVSVQFTLTGRKP</sequence>
<evidence type="ECO:0000313" key="1">
    <source>
        <dbReference type="EMBL" id="NSL89442.1"/>
    </source>
</evidence>
<name>A0A3S1AXN2_9BACT</name>
<gene>
    <name evidence="1" type="ORF">ECE50_021555</name>
</gene>
<keyword evidence="2" id="KW-1185">Reference proteome</keyword>
<comment type="caution">
    <text evidence="1">The sequence shown here is derived from an EMBL/GenBank/DDBJ whole genome shotgun (WGS) entry which is preliminary data.</text>
</comment>
<evidence type="ECO:0000313" key="2">
    <source>
        <dbReference type="Proteomes" id="UP000281028"/>
    </source>
</evidence>